<evidence type="ECO:0000313" key="6">
    <source>
        <dbReference type="Proteomes" id="UP000054821"/>
    </source>
</evidence>
<name>A0A0W7VIY3_9HYPO</name>
<dbReference type="CDD" id="cd05251">
    <property type="entry name" value="NmrA_like_SDR_a"/>
    <property type="match status" value="1"/>
</dbReference>
<dbReference type="InterPro" id="IPR008030">
    <property type="entry name" value="NmrA-like"/>
</dbReference>
<proteinExistence type="inferred from homology"/>
<dbReference type="Proteomes" id="UP000236546">
    <property type="component" value="Unassembled WGS sequence"/>
</dbReference>
<reference evidence="4 7" key="2">
    <citation type="submission" date="2017-02" db="EMBL/GenBank/DDBJ databases">
        <title>Genomes of Trichoderma spp. with biocontrol activity.</title>
        <authorList>
            <person name="Gardiner D."/>
            <person name="Kazan K."/>
            <person name="Vos C."/>
            <person name="Harvey P."/>
        </authorList>
    </citation>
    <scope>NUCLEOTIDE SEQUENCE [LARGE SCALE GENOMIC DNA]</scope>
    <source>
        <strain evidence="4 7">A5MH</strain>
    </source>
</reference>
<dbReference type="Gene3D" id="3.90.25.10">
    <property type="entry name" value="UDP-galactose 4-epimerase, domain 1"/>
    <property type="match status" value="1"/>
</dbReference>
<evidence type="ECO:0000259" key="3">
    <source>
        <dbReference type="Pfam" id="PF05368"/>
    </source>
</evidence>
<comment type="caution">
    <text evidence="4">The sequence shown here is derived from an EMBL/GenBank/DDBJ whole genome shotgun (WGS) entry which is preliminary data.</text>
</comment>
<evidence type="ECO:0000256" key="1">
    <source>
        <dbReference type="ARBA" id="ARBA00006328"/>
    </source>
</evidence>
<comment type="similarity">
    <text evidence="1">Belongs to the NmrA-type oxidoreductase family.</text>
</comment>
<dbReference type="InterPro" id="IPR051164">
    <property type="entry name" value="NmrA-like_oxidored"/>
</dbReference>
<keyword evidence="6" id="KW-1185">Reference proteome</keyword>
<dbReference type="GeneID" id="29987458"/>
<dbReference type="InterPro" id="IPR036291">
    <property type="entry name" value="NAD(P)-bd_dom_sf"/>
</dbReference>
<dbReference type="OrthoDB" id="300709at2759"/>
<dbReference type="Proteomes" id="UP000054821">
    <property type="component" value="Unassembled WGS sequence"/>
</dbReference>
<dbReference type="AlphaFoldDB" id="A0A0W7VIY3"/>
<dbReference type="PANTHER" id="PTHR42748">
    <property type="entry name" value="NITROGEN METABOLITE REPRESSION PROTEIN NMRA FAMILY MEMBER"/>
    <property type="match status" value="1"/>
</dbReference>
<evidence type="ECO:0000256" key="2">
    <source>
        <dbReference type="ARBA" id="ARBA00022857"/>
    </source>
</evidence>
<dbReference type="EMBL" id="JPDN02000041">
    <property type="protein sequence ID" value="PON22148.1"/>
    <property type="molecule type" value="Genomic_DNA"/>
</dbReference>
<protein>
    <recommendedName>
        <fullName evidence="3">NmrA-like domain-containing protein</fullName>
    </recommendedName>
</protein>
<dbReference type="STRING" id="398673.A0A0W7VIY3"/>
<dbReference type="Gene3D" id="3.40.50.720">
    <property type="entry name" value="NAD(P)-binding Rossmann-like Domain"/>
    <property type="match status" value="1"/>
</dbReference>
<evidence type="ECO:0000313" key="5">
    <source>
        <dbReference type="EMBL" id="PON22148.1"/>
    </source>
</evidence>
<reference evidence="5" key="3">
    <citation type="submission" date="2017-08" db="EMBL/GenBank/DDBJ databases">
        <title>Trichoderma gamsii strain T6085, whole genome shotgun sequencing project.</title>
        <authorList>
            <person name="Baroncelli R."/>
        </authorList>
    </citation>
    <scope>NUCLEOTIDE SEQUENCE</scope>
    <source>
        <strain evidence="5">T6085</strain>
    </source>
</reference>
<organism evidence="4 7">
    <name type="scientific">Trichoderma gamsii</name>
    <dbReference type="NCBI Taxonomy" id="398673"/>
    <lineage>
        <taxon>Eukaryota</taxon>
        <taxon>Fungi</taxon>
        <taxon>Dikarya</taxon>
        <taxon>Ascomycota</taxon>
        <taxon>Pezizomycotina</taxon>
        <taxon>Sordariomycetes</taxon>
        <taxon>Hypocreomycetidae</taxon>
        <taxon>Hypocreales</taxon>
        <taxon>Hypocreaceae</taxon>
        <taxon>Trichoderma</taxon>
    </lineage>
</organism>
<feature type="domain" description="NmrA-like" evidence="3">
    <location>
        <begin position="3"/>
        <end position="283"/>
    </location>
</feature>
<keyword evidence="2" id="KW-0521">NADP</keyword>
<dbReference type="SUPFAM" id="SSF51735">
    <property type="entry name" value="NAD(P)-binding Rossmann-fold domains"/>
    <property type="match status" value="1"/>
</dbReference>
<reference evidence="5 6" key="1">
    <citation type="journal article" date="2016" name="Genome Announc.">
        <title>Draft Whole-Genome Sequence of Trichoderma gamsii T6085, a Promising Biocontrol Agent of Fusarium Head Blight on Wheat.</title>
        <authorList>
            <person name="Baroncelli R."/>
            <person name="Zapparata A."/>
            <person name="Piaggeschi G."/>
            <person name="Sarrocco S."/>
            <person name="Vannacci G."/>
        </authorList>
    </citation>
    <scope>NUCLEOTIDE SEQUENCE [LARGE SCALE GENOMIC DNA]</scope>
    <source>
        <strain evidence="5 6">T6085</strain>
    </source>
</reference>
<dbReference type="Pfam" id="PF05368">
    <property type="entry name" value="NmrA"/>
    <property type="match status" value="1"/>
</dbReference>
<dbReference type="GO" id="GO:0005634">
    <property type="term" value="C:nucleus"/>
    <property type="evidence" value="ECO:0007669"/>
    <property type="project" value="TreeGrafter"/>
</dbReference>
<dbReference type="EMBL" id="MTYH01000098">
    <property type="protein sequence ID" value="PNP38829.1"/>
    <property type="molecule type" value="Genomic_DNA"/>
</dbReference>
<evidence type="ECO:0000313" key="7">
    <source>
        <dbReference type="Proteomes" id="UP000236546"/>
    </source>
</evidence>
<sequence length="319" mass="35610">MSKKIATIIGATGKQGGAAVDVFLQKPEYRVRGITRNTDSSAARALKARGVEVVQADLNDEATLGVAFEGSHVIFGTTDFVPGFLQYGSERGRDIEAEQGRNVARAAQATPTLEHFIWSTLPSTSKISNGKYACPNFEGKEAANDFIRTLPDLLAKTTFVLVGWYDLNFNYPCYKPVWVEEANRYVVIGDYEPDAALVYIGDVEKNLGPFVKAIAEQPEKTKNGAIVFAYTDKIGFEELLKRWARAHGKEAAYVSTSYEVMGVLYPEWTKLADMTRWMADYKDTYWSYKEGEFLSYKDLGIPVGDFVSMDESLKYLEIV</sequence>
<accession>A0A0W7VIY3</accession>
<dbReference type="RefSeq" id="XP_018659362.1">
    <property type="nucleotide sequence ID" value="XM_018807375.1"/>
</dbReference>
<gene>
    <name evidence="5" type="ORF">TGAM01_v209022</name>
    <name evidence="4" type="ORF">TGAMA5MH_09052</name>
</gene>
<evidence type="ECO:0000313" key="4">
    <source>
        <dbReference type="EMBL" id="PNP38829.1"/>
    </source>
</evidence>
<dbReference type="PANTHER" id="PTHR42748:SF28">
    <property type="entry name" value="NMRA-LIKE DOMAIN-CONTAINING PROTEIN"/>
    <property type="match status" value="1"/>
</dbReference>